<gene>
    <name evidence="2" type="ORF">COCCADRAFT_113075</name>
</gene>
<dbReference type="HOGENOM" id="CLU_1532284_0_0_1"/>
<evidence type="ECO:0000256" key="1">
    <source>
        <dbReference type="SAM" id="Phobius"/>
    </source>
</evidence>
<keyword evidence="3" id="KW-1185">Reference proteome</keyword>
<keyword evidence="1" id="KW-0812">Transmembrane</keyword>
<name>W6XIH9_COCC2</name>
<reference evidence="2 3" key="1">
    <citation type="journal article" date="2013" name="PLoS Genet.">
        <title>Comparative genome structure, secondary metabolite, and effector coding capacity across Cochliobolus pathogens.</title>
        <authorList>
            <person name="Condon B.J."/>
            <person name="Leng Y."/>
            <person name="Wu D."/>
            <person name="Bushley K.E."/>
            <person name="Ohm R.A."/>
            <person name="Otillar R."/>
            <person name="Martin J."/>
            <person name="Schackwitz W."/>
            <person name="Grimwood J."/>
            <person name="MohdZainudin N."/>
            <person name="Xue C."/>
            <person name="Wang R."/>
            <person name="Manning V.A."/>
            <person name="Dhillon B."/>
            <person name="Tu Z.J."/>
            <person name="Steffenson B.J."/>
            <person name="Salamov A."/>
            <person name="Sun H."/>
            <person name="Lowry S."/>
            <person name="LaButti K."/>
            <person name="Han J."/>
            <person name="Copeland A."/>
            <person name="Lindquist E."/>
            <person name="Barry K."/>
            <person name="Schmutz J."/>
            <person name="Baker S.E."/>
            <person name="Ciuffetti L.M."/>
            <person name="Grigoriev I.V."/>
            <person name="Zhong S."/>
            <person name="Turgeon B.G."/>
        </authorList>
    </citation>
    <scope>NUCLEOTIDE SEQUENCE [LARGE SCALE GENOMIC DNA]</scope>
    <source>
        <strain evidence="2 3">26-R-13</strain>
    </source>
</reference>
<keyword evidence="1" id="KW-1133">Transmembrane helix</keyword>
<dbReference type="EMBL" id="KI965069">
    <property type="protein sequence ID" value="EUC26902.1"/>
    <property type="molecule type" value="Genomic_DNA"/>
</dbReference>
<dbReference type="AlphaFoldDB" id="W6XIH9"/>
<dbReference type="STRING" id="930089.W6XIH9"/>
<accession>W6XIH9</accession>
<evidence type="ECO:0000313" key="3">
    <source>
        <dbReference type="Proteomes" id="UP000053841"/>
    </source>
</evidence>
<dbReference type="Proteomes" id="UP000053841">
    <property type="component" value="Unassembled WGS sequence"/>
</dbReference>
<organism evidence="2 3">
    <name type="scientific">Cochliobolus carbonum (strain 26-R-13)</name>
    <name type="common">Maize leaf spot fungus</name>
    <name type="synonym">Bipolaris zeicola</name>
    <dbReference type="NCBI Taxonomy" id="930089"/>
    <lineage>
        <taxon>Eukaryota</taxon>
        <taxon>Fungi</taxon>
        <taxon>Dikarya</taxon>
        <taxon>Ascomycota</taxon>
        <taxon>Pezizomycotina</taxon>
        <taxon>Dothideomycetes</taxon>
        <taxon>Pleosporomycetidae</taxon>
        <taxon>Pleosporales</taxon>
        <taxon>Pleosporineae</taxon>
        <taxon>Pleosporaceae</taxon>
        <taxon>Bipolaris</taxon>
    </lineage>
</organism>
<dbReference type="OrthoDB" id="3762912at2759"/>
<evidence type="ECO:0000313" key="2">
    <source>
        <dbReference type="EMBL" id="EUC26902.1"/>
    </source>
</evidence>
<sequence>MTRSGIRAGGLNLPTTCTFIESVPMPPENHLVLYTGRCPAKFRFPEDNFVEEDGSINMATIGTYPGGDFNASSRAWYFTTEYETADIYRRYATTQCPNEVTWIIRIAILQQLGATLRTEESWWSHEFREFVWYTHNLFTPGGRAERATNASLALHFLCYVLVSLAHMSSFAHFFI</sequence>
<dbReference type="RefSeq" id="XP_007718796.1">
    <property type="nucleotide sequence ID" value="XM_007720606.1"/>
</dbReference>
<feature type="transmembrane region" description="Helical" evidence="1">
    <location>
        <begin position="152"/>
        <end position="174"/>
    </location>
</feature>
<dbReference type="GeneID" id="19144577"/>
<keyword evidence="1" id="KW-0472">Membrane</keyword>
<proteinExistence type="predicted"/>
<protein>
    <submittedName>
        <fullName evidence="2">Uncharacterized protein</fullName>
    </submittedName>
</protein>
<dbReference type="KEGG" id="bze:COCCADRAFT_113075"/>